<dbReference type="Gene3D" id="1.10.287.110">
    <property type="entry name" value="DnaJ domain"/>
    <property type="match status" value="1"/>
</dbReference>
<dbReference type="Pfam" id="PF02380">
    <property type="entry name" value="Papo_T_antigen"/>
    <property type="match status" value="1"/>
</dbReference>
<dbReference type="InterPro" id="IPR001623">
    <property type="entry name" value="DnaJ_domain"/>
</dbReference>
<dbReference type="SUPFAM" id="SSF161240">
    <property type="entry name" value="T-antigen specific domain-like"/>
    <property type="match status" value="1"/>
</dbReference>
<dbReference type="EMBL" id="JQ958893">
    <property type="protein sequence ID" value="AFP94212.1"/>
    <property type="molecule type" value="Genomic_DNA"/>
</dbReference>
<accession>J3U5T3</accession>
<feature type="transmembrane region" description="Helical" evidence="2">
    <location>
        <begin position="136"/>
        <end position="154"/>
    </location>
</feature>
<evidence type="ECO:0000256" key="2">
    <source>
        <dbReference type="SAM" id="Phobius"/>
    </source>
</evidence>
<reference evidence="4 5" key="1">
    <citation type="journal article" date="2012" name="J. Gen. Virol.">
        <title>Novel polyomaviruses in South American bats and their relationship to other members of the family Polyomaviridae.</title>
        <authorList>
            <person name="Fagrouch Z."/>
            <person name="Sarwari R."/>
            <person name="Lavergne A."/>
            <person name="Delaval M."/>
            <person name="de Thoisy B."/>
            <person name="Lacoste V."/>
            <person name="Verschoor E.J."/>
        </authorList>
    </citation>
    <scope>NUCLEOTIDE SEQUENCE [LARGE SCALE GENOMIC DNA]</scope>
    <source>
        <strain evidence="4">B1130</strain>
    </source>
</reference>
<proteinExistence type="predicted"/>
<dbReference type="GeneID" id="26101545"/>
<protein>
    <submittedName>
        <fullName evidence="4">Small t-antigen</fullName>
    </submittedName>
</protein>
<dbReference type="CDD" id="cd06257">
    <property type="entry name" value="DnaJ"/>
    <property type="match status" value="1"/>
</dbReference>
<keyword evidence="2" id="KW-0812">Transmembrane</keyword>
<keyword evidence="2" id="KW-1133">Transmembrane helix</keyword>
<organism evidence="4 5">
    <name type="scientific">bat polyomavirus 3b</name>
    <dbReference type="NCBI Taxonomy" id="2758136"/>
    <lineage>
        <taxon>Viruses</taxon>
        <taxon>Monodnaviria</taxon>
        <taxon>Shotokuvirae</taxon>
        <taxon>Cossaviricota</taxon>
        <taxon>Papovaviricetes</taxon>
        <taxon>Sepolyvirales</taxon>
        <taxon>Polyomaviridae</taxon>
        <taxon>Alphapolyomavirus</taxon>
        <taxon>Alphapolyomavirus molossi</taxon>
    </lineage>
</organism>
<evidence type="ECO:0000259" key="3">
    <source>
        <dbReference type="SMART" id="SM00271"/>
    </source>
</evidence>
<keyword evidence="1" id="KW-0244">Early protein</keyword>
<feature type="domain" description="J" evidence="3">
    <location>
        <begin position="11"/>
        <end position="67"/>
    </location>
</feature>
<evidence type="ECO:0000313" key="5">
    <source>
        <dbReference type="Proteomes" id="UP000129166"/>
    </source>
</evidence>
<sequence>MERMLEKEEKNQLLGLLELEPNCFFNFPIMRQAYKRASKKLHPDKGGDSEKMQLLNALWHKYREGVVELRNTQVRACWLGDLLSKSLEECFTYQVIRELLLKSPQCISKGPCTCKCITNQLINQHEGLKRILMRRCVTWGECYCYFCFILWFGVPGTWDTFELWAGIITQLPRKILHLETCKYYFFNFYLK</sequence>
<dbReference type="InterPro" id="IPR003354">
    <property type="entry name" value="Papo_T_antigen"/>
</dbReference>
<dbReference type="Proteomes" id="UP000129166">
    <property type="component" value="Segment"/>
</dbReference>
<dbReference type="InterPro" id="IPR036869">
    <property type="entry name" value="J_dom_sf"/>
</dbReference>
<dbReference type="SUPFAM" id="SSF46565">
    <property type="entry name" value="Chaperone J-domain"/>
    <property type="match status" value="1"/>
</dbReference>
<evidence type="ECO:0000313" key="4">
    <source>
        <dbReference type="EMBL" id="AFP94212.1"/>
    </source>
</evidence>
<dbReference type="RefSeq" id="YP_009175007.1">
    <property type="nucleotide sequence ID" value="NC_028123.1"/>
</dbReference>
<dbReference type="SMART" id="SM00271">
    <property type="entry name" value="DnaJ"/>
    <property type="match status" value="1"/>
</dbReference>
<keyword evidence="2" id="KW-0472">Membrane</keyword>
<evidence type="ECO:0000256" key="1">
    <source>
        <dbReference type="ARBA" id="ARBA00022518"/>
    </source>
</evidence>
<dbReference type="KEGG" id="vg:26101545"/>
<keyword evidence="5" id="KW-1185">Reference proteome</keyword>
<dbReference type="OrthoDB" id="14669at10239"/>
<dbReference type="InterPro" id="IPR036092">
    <property type="entry name" value="Papo_T_antigensf"/>
</dbReference>
<name>J3U5T3_9POLY</name>
<dbReference type="Gene3D" id="1.20.120.1860">
    <property type="entry name" value="Small t-antigen, unique domain"/>
    <property type="match status" value="1"/>
</dbReference>